<feature type="domain" description="Solute-binding protein family 5" evidence="4">
    <location>
        <begin position="88"/>
        <end position="433"/>
    </location>
</feature>
<dbReference type="PANTHER" id="PTHR30290:SF9">
    <property type="entry name" value="OLIGOPEPTIDE-BINDING PROTEIN APPA"/>
    <property type="match status" value="1"/>
</dbReference>
<protein>
    <submittedName>
        <fullName evidence="5">Peptide-binding protein</fullName>
    </submittedName>
</protein>
<evidence type="ECO:0000256" key="1">
    <source>
        <dbReference type="ARBA" id="ARBA00005695"/>
    </source>
</evidence>
<keyword evidence="2" id="KW-0813">Transport</keyword>
<dbReference type="Gene3D" id="3.40.190.10">
    <property type="entry name" value="Periplasmic binding protein-like II"/>
    <property type="match status" value="1"/>
</dbReference>
<keyword evidence="6" id="KW-1185">Reference proteome</keyword>
<dbReference type="Pfam" id="PF00496">
    <property type="entry name" value="SBP_bac_5"/>
    <property type="match status" value="1"/>
</dbReference>
<dbReference type="OrthoDB" id="9772924at2"/>
<dbReference type="GO" id="GO:0043190">
    <property type="term" value="C:ATP-binding cassette (ABC) transporter complex"/>
    <property type="evidence" value="ECO:0007669"/>
    <property type="project" value="InterPro"/>
</dbReference>
<sequence>MMKKRIFLLLLIFCLGLGGCGKKEEQTKKKTTATEETGVASKEAMLTLSMRIPETLNPLLNREETVDRILKLLFLPLVDFDESGKACPAVAQDWEFSADGRSLSMNLNSNIRWQDGTALTADDVVYSVNTLRNAPEDAVYKQVMNYVSGCSKTGTNSVVITFRDSFSSNIDALRFPVIPAGYYSGQGDTGTKPVGDGPYEIESYQQASEMKLKASASYYGSTPQISEIRVKMTAGEETDINAFEQGMTDVLVTNAMDAGKYADESVSGMHQFTSNQYDFIGFNFRKELWKDKSVRQAVAYAVPRDNLKESVYLNYAAMTNTPINPKSWLYEENVATYEYNPTMATTFLKNSGWTDADKDGKLEKEISGIRQSLRATILVNQENTGRVQIASKLKEELTAIGFEVTLDKVDFETYQQRLESGQFDLVVGGWKCSEVTDLTPFFGTGGSLNYIGYSDADMDTLLTAARTAVGEGQTLLAYSSLQKKLAEELPYISIAYRNQAVFASKNIGGEVHPVESNVFRGIEAWTYQKGE</sequence>
<dbReference type="InterPro" id="IPR030678">
    <property type="entry name" value="Peptide/Ni-bd"/>
</dbReference>
<proteinExistence type="inferred from homology"/>
<keyword evidence="3" id="KW-0732">Signal</keyword>
<dbReference type="GO" id="GO:0015833">
    <property type="term" value="P:peptide transport"/>
    <property type="evidence" value="ECO:0007669"/>
    <property type="project" value="TreeGrafter"/>
</dbReference>
<reference evidence="5 6" key="1">
    <citation type="submission" date="2018-10" db="EMBL/GenBank/DDBJ databases">
        <title>Draft Genome Sequence of Anaerotignum sp. KCTC 15736.</title>
        <authorList>
            <person name="Choi S.H."/>
            <person name="Kim J.S."/>
            <person name="Kang S.W."/>
            <person name="Lee J.S."/>
            <person name="Park S.H."/>
        </authorList>
    </citation>
    <scope>NUCLEOTIDE SEQUENCE [LARGE SCALE GENOMIC DNA]</scope>
    <source>
        <strain evidence="5 6">KCTC 15736</strain>
    </source>
</reference>
<dbReference type="Gene3D" id="3.10.105.10">
    <property type="entry name" value="Dipeptide-binding Protein, Domain 3"/>
    <property type="match status" value="1"/>
</dbReference>
<dbReference type="Proteomes" id="UP000287361">
    <property type="component" value="Unassembled WGS sequence"/>
</dbReference>
<dbReference type="PROSITE" id="PS51257">
    <property type="entry name" value="PROKAR_LIPOPROTEIN"/>
    <property type="match status" value="1"/>
</dbReference>
<gene>
    <name evidence="5" type="ORF">KGMB03357_13290</name>
</gene>
<name>A0A401LDS0_9FIRM</name>
<dbReference type="InterPro" id="IPR000914">
    <property type="entry name" value="SBP_5_dom"/>
</dbReference>
<evidence type="ECO:0000256" key="3">
    <source>
        <dbReference type="ARBA" id="ARBA00022729"/>
    </source>
</evidence>
<dbReference type="GO" id="GO:1904680">
    <property type="term" value="F:peptide transmembrane transporter activity"/>
    <property type="evidence" value="ECO:0007669"/>
    <property type="project" value="TreeGrafter"/>
</dbReference>
<evidence type="ECO:0000256" key="2">
    <source>
        <dbReference type="ARBA" id="ARBA00022448"/>
    </source>
</evidence>
<organism evidence="5 6">
    <name type="scientific">Anaerotignum faecicola</name>
    <dbReference type="NCBI Taxonomy" id="2358141"/>
    <lineage>
        <taxon>Bacteria</taxon>
        <taxon>Bacillati</taxon>
        <taxon>Bacillota</taxon>
        <taxon>Clostridia</taxon>
        <taxon>Lachnospirales</taxon>
        <taxon>Anaerotignaceae</taxon>
        <taxon>Anaerotignum</taxon>
    </lineage>
</organism>
<dbReference type="PIRSF" id="PIRSF002741">
    <property type="entry name" value="MppA"/>
    <property type="match status" value="1"/>
</dbReference>
<dbReference type="InterPro" id="IPR039424">
    <property type="entry name" value="SBP_5"/>
</dbReference>
<dbReference type="EMBL" id="BHVZ01000002">
    <property type="protein sequence ID" value="GCB29668.1"/>
    <property type="molecule type" value="Genomic_DNA"/>
</dbReference>
<evidence type="ECO:0000259" key="4">
    <source>
        <dbReference type="Pfam" id="PF00496"/>
    </source>
</evidence>
<evidence type="ECO:0000313" key="6">
    <source>
        <dbReference type="Proteomes" id="UP000287361"/>
    </source>
</evidence>
<comment type="similarity">
    <text evidence="1">Belongs to the bacterial solute-binding protein 5 family.</text>
</comment>
<dbReference type="SUPFAM" id="SSF53850">
    <property type="entry name" value="Periplasmic binding protein-like II"/>
    <property type="match status" value="1"/>
</dbReference>
<dbReference type="Gene3D" id="3.90.76.10">
    <property type="entry name" value="Dipeptide-binding Protein, Domain 1"/>
    <property type="match status" value="1"/>
</dbReference>
<evidence type="ECO:0000313" key="5">
    <source>
        <dbReference type="EMBL" id="GCB29668.1"/>
    </source>
</evidence>
<accession>A0A401LDS0</accession>
<dbReference type="GO" id="GO:0042597">
    <property type="term" value="C:periplasmic space"/>
    <property type="evidence" value="ECO:0007669"/>
    <property type="project" value="UniProtKB-ARBA"/>
</dbReference>
<comment type="caution">
    <text evidence="5">The sequence shown here is derived from an EMBL/GenBank/DDBJ whole genome shotgun (WGS) entry which is preliminary data.</text>
</comment>
<dbReference type="CDD" id="cd08513">
    <property type="entry name" value="PBP2_thermophilic_Hb8_like"/>
    <property type="match status" value="1"/>
</dbReference>
<dbReference type="AlphaFoldDB" id="A0A401LDS0"/>
<dbReference type="PANTHER" id="PTHR30290">
    <property type="entry name" value="PERIPLASMIC BINDING COMPONENT OF ABC TRANSPORTER"/>
    <property type="match status" value="1"/>
</dbReference>